<reference evidence="1 2" key="1">
    <citation type="submission" date="2019-09" db="EMBL/GenBank/DDBJ databases">
        <title>YIM 48816 draft genome.</title>
        <authorList>
            <person name="Jiang L."/>
        </authorList>
    </citation>
    <scope>NUCLEOTIDE SEQUENCE [LARGE SCALE GENOMIC DNA]</scope>
    <source>
        <strain evidence="1 2">YIM 48816</strain>
    </source>
</reference>
<evidence type="ECO:0008006" key="3">
    <source>
        <dbReference type="Google" id="ProtNLM"/>
    </source>
</evidence>
<comment type="caution">
    <text evidence="1">The sequence shown here is derived from an EMBL/GenBank/DDBJ whole genome shotgun (WGS) entry which is preliminary data.</text>
</comment>
<organism evidence="1 2">
    <name type="scientific">Methylobacterium soli</name>
    <dbReference type="NCBI Taxonomy" id="553447"/>
    <lineage>
        <taxon>Bacteria</taxon>
        <taxon>Pseudomonadati</taxon>
        <taxon>Pseudomonadota</taxon>
        <taxon>Alphaproteobacteria</taxon>
        <taxon>Hyphomicrobiales</taxon>
        <taxon>Methylobacteriaceae</taxon>
        <taxon>Methylobacterium</taxon>
    </lineage>
</organism>
<proteinExistence type="predicted"/>
<name>A0A6L3SRE4_9HYPH</name>
<dbReference type="Proteomes" id="UP000474159">
    <property type="component" value="Unassembled WGS sequence"/>
</dbReference>
<gene>
    <name evidence="1" type="ORF">F6X53_25205</name>
</gene>
<keyword evidence="2" id="KW-1185">Reference proteome</keyword>
<dbReference type="EMBL" id="VZZK01000035">
    <property type="protein sequence ID" value="KAB1075004.1"/>
    <property type="molecule type" value="Genomic_DNA"/>
</dbReference>
<evidence type="ECO:0000313" key="1">
    <source>
        <dbReference type="EMBL" id="KAB1075004.1"/>
    </source>
</evidence>
<dbReference type="OrthoDB" id="7995671at2"/>
<sequence>MAFSLTGPVRADAPLAVEARLHTPPDSHEPQRALVAVSNAGPDAVARLTLACTFLGGDDATLERGTATIGPVAAGETARAEVIYYGWPRARRVACARTGP</sequence>
<dbReference type="AlphaFoldDB" id="A0A6L3SRE4"/>
<accession>A0A6L3SRE4</accession>
<protein>
    <recommendedName>
        <fullName evidence="3">DUF3426 domain-containing protein</fullName>
    </recommendedName>
</protein>
<evidence type="ECO:0000313" key="2">
    <source>
        <dbReference type="Proteomes" id="UP000474159"/>
    </source>
</evidence>